<organism evidence="2 3">
    <name type="scientific">Gossypium armourianum</name>
    <dbReference type="NCBI Taxonomy" id="34283"/>
    <lineage>
        <taxon>Eukaryota</taxon>
        <taxon>Viridiplantae</taxon>
        <taxon>Streptophyta</taxon>
        <taxon>Embryophyta</taxon>
        <taxon>Tracheophyta</taxon>
        <taxon>Spermatophyta</taxon>
        <taxon>Magnoliopsida</taxon>
        <taxon>eudicotyledons</taxon>
        <taxon>Gunneridae</taxon>
        <taxon>Pentapetalae</taxon>
        <taxon>rosids</taxon>
        <taxon>malvids</taxon>
        <taxon>Malvales</taxon>
        <taxon>Malvaceae</taxon>
        <taxon>Malvoideae</taxon>
        <taxon>Gossypium</taxon>
    </lineage>
</organism>
<feature type="region of interest" description="Disordered" evidence="1">
    <location>
        <begin position="1"/>
        <end position="29"/>
    </location>
</feature>
<protein>
    <submittedName>
        <fullName evidence="2">Uncharacterized protein</fullName>
    </submittedName>
</protein>
<feature type="non-terminal residue" evidence="2">
    <location>
        <position position="1"/>
    </location>
</feature>
<sequence>PQQVTQNLSDQNKKTLKSPKKAQADADADAAQALTHLQHLP</sequence>
<dbReference type="Proteomes" id="UP000593575">
    <property type="component" value="Unassembled WGS sequence"/>
</dbReference>
<reference evidence="2 3" key="1">
    <citation type="journal article" date="2019" name="Genome Biol. Evol.">
        <title>Insights into the evolution of the New World diploid cottons (Gossypium, subgenus Houzingenia) based on genome sequencing.</title>
        <authorList>
            <person name="Grover C.E."/>
            <person name="Arick M.A. 2nd"/>
            <person name="Thrash A."/>
            <person name="Conover J.L."/>
            <person name="Sanders W.S."/>
            <person name="Peterson D.G."/>
            <person name="Frelichowski J.E."/>
            <person name="Scheffler J.A."/>
            <person name="Scheffler B.E."/>
            <person name="Wendel J.F."/>
        </authorList>
    </citation>
    <scope>NUCLEOTIDE SEQUENCE [LARGE SCALE GENOMIC DNA]</scope>
    <source>
        <strain evidence="2">6</strain>
        <tissue evidence="2">Leaf</tissue>
    </source>
</reference>
<evidence type="ECO:0000313" key="3">
    <source>
        <dbReference type="Proteomes" id="UP000593575"/>
    </source>
</evidence>
<evidence type="ECO:0000313" key="2">
    <source>
        <dbReference type="EMBL" id="MBA0834684.1"/>
    </source>
</evidence>
<accession>A0A7J9JKX8</accession>
<dbReference type="EMBL" id="JABFAE010000008">
    <property type="protein sequence ID" value="MBA0834684.1"/>
    <property type="molecule type" value="Genomic_DNA"/>
</dbReference>
<proteinExistence type="predicted"/>
<name>A0A7J9JKX8_9ROSI</name>
<evidence type="ECO:0000256" key="1">
    <source>
        <dbReference type="SAM" id="MobiDB-lite"/>
    </source>
</evidence>
<gene>
    <name evidence="2" type="ORF">Goarm_007013</name>
</gene>
<keyword evidence="3" id="KW-1185">Reference proteome</keyword>
<feature type="compositionally biased region" description="Polar residues" evidence="1">
    <location>
        <begin position="1"/>
        <end position="10"/>
    </location>
</feature>
<comment type="caution">
    <text evidence="2">The sequence shown here is derived from an EMBL/GenBank/DDBJ whole genome shotgun (WGS) entry which is preliminary data.</text>
</comment>
<dbReference type="AlphaFoldDB" id="A0A7J9JKX8"/>